<accession>A0A9W7MP52</accession>
<evidence type="ECO:0000256" key="10">
    <source>
        <dbReference type="ARBA" id="ARBA00023002"/>
    </source>
</evidence>
<dbReference type="InterPro" id="IPR006094">
    <property type="entry name" value="Oxid_FAD_bind_N"/>
</dbReference>
<name>A0A9W7MP52_HIBTR</name>
<comment type="subcellular location">
    <subcellularLocation>
        <location evidence="2">Secreted</location>
        <location evidence="2">Cell wall</location>
    </subcellularLocation>
</comment>
<comment type="cofactor">
    <cofactor evidence="1">
        <name>FAD</name>
        <dbReference type="ChEBI" id="CHEBI:57692"/>
    </cofactor>
</comment>
<evidence type="ECO:0000256" key="9">
    <source>
        <dbReference type="ARBA" id="ARBA00022827"/>
    </source>
</evidence>
<dbReference type="AlphaFoldDB" id="A0A9W7MP52"/>
<evidence type="ECO:0000259" key="13">
    <source>
        <dbReference type="PROSITE" id="PS51387"/>
    </source>
</evidence>
<dbReference type="Gene3D" id="3.30.43.10">
    <property type="entry name" value="Uridine Diphospho-n-acetylenolpyruvylglucosamine Reductase, domain 2"/>
    <property type="match status" value="1"/>
</dbReference>
<evidence type="ECO:0000256" key="4">
    <source>
        <dbReference type="ARBA" id="ARBA00022512"/>
    </source>
</evidence>
<keyword evidence="12" id="KW-0325">Glycoprotein</keyword>
<evidence type="ECO:0000256" key="8">
    <source>
        <dbReference type="ARBA" id="ARBA00022741"/>
    </source>
</evidence>
<evidence type="ECO:0000256" key="7">
    <source>
        <dbReference type="ARBA" id="ARBA00022729"/>
    </source>
</evidence>
<dbReference type="Pfam" id="PF08031">
    <property type="entry name" value="BBE"/>
    <property type="match status" value="1"/>
</dbReference>
<evidence type="ECO:0000256" key="2">
    <source>
        <dbReference type="ARBA" id="ARBA00004191"/>
    </source>
</evidence>
<evidence type="ECO:0000256" key="5">
    <source>
        <dbReference type="ARBA" id="ARBA00022525"/>
    </source>
</evidence>
<dbReference type="InterPro" id="IPR016167">
    <property type="entry name" value="FAD-bd_PCMH_sub1"/>
</dbReference>
<keyword evidence="8" id="KW-0547">Nucleotide-binding</keyword>
<keyword evidence="9" id="KW-0274">FAD</keyword>
<keyword evidence="10" id="KW-0560">Oxidoreductase</keyword>
<dbReference type="InterPro" id="IPR012951">
    <property type="entry name" value="BBE"/>
</dbReference>
<keyword evidence="15" id="KW-1185">Reference proteome</keyword>
<keyword evidence="7" id="KW-0732">Signal</keyword>
<dbReference type="GO" id="GO:0016491">
    <property type="term" value="F:oxidoreductase activity"/>
    <property type="evidence" value="ECO:0007669"/>
    <property type="project" value="UniProtKB-KW"/>
</dbReference>
<dbReference type="OrthoDB" id="407275at2759"/>
<dbReference type="PROSITE" id="PS51387">
    <property type="entry name" value="FAD_PCMH"/>
    <property type="match status" value="1"/>
</dbReference>
<reference evidence="14" key="1">
    <citation type="submission" date="2023-05" db="EMBL/GenBank/DDBJ databases">
        <title>Genome and transcriptome analyses reveal genes involved in the formation of fine ridges on petal epidermal cells in Hibiscus trionum.</title>
        <authorList>
            <person name="Koshimizu S."/>
            <person name="Masuda S."/>
            <person name="Ishii T."/>
            <person name="Shirasu K."/>
            <person name="Hoshino A."/>
            <person name="Arita M."/>
        </authorList>
    </citation>
    <scope>NUCLEOTIDE SEQUENCE</scope>
    <source>
        <strain evidence="14">Hamamatsu line</strain>
    </source>
</reference>
<dbReference type="InterPro" id="IPR016166">
    <property type="entry name" value="FAD-bd_PCMH"/>
</dbReference>
<dbReference type="Pfam" id="PF01565">
    <property type="entry name" value="FAD_binding_4"/>
    <property type="match status" value="1"/>
</dbReference>
<dbReference type="Gene3D" id="3.40.462.20">
    <property type="match status" value="1"/>
</dbReference>
<evidence type="ECO:0000256" key="1">
    <source>
        <dbReference type="ARBA" id="ARBA00001974"/>
    </source>
</evidence>
<dbReference type="EMBL" id="BSYR01000045">
    <property type="protein sequence ID" value="GMJ06535.1"/>
    <property type="molecule type" value="Genomic_DNA"/>
</dbReference>
<dbReference type="SUPFAM" id="SSF56176">
    <property type="entry name" value="FAD-binding/transporter-associated domain-like"/>
    <property type="match status" value="1"/>
</dbReference>
<keyword evidence="11" id="KW-1015">Disulfide bond</keyword>
<evidence type="ECO:0000313" key="15">
    <source>
        <dbReference type="Proteomes" id="UP001165190"/>
    </source>
</evidence>
<protein>
    <recommendedName>
        <fullName evidence="13">FAD-binding PCMH-type domain-containing protein</fullName>
    </recommendedName>
</protein>
<evidence type="ECO:0000256" key="6">
    <source>
        <dbReference type="ARBA" id="ARBA00022630"/>
    </source>
</evidence>
<evidence type="ECO:0000256" key="12">
    <source>
        <dbReference type="ARBA" id="ARBA00023180"/>
    </source>
</evidence>
<keyword evidence="5" id="KW-0964">Secreted</keyword>
<comment type="similarity">
    <text evidence="3">Belongs to the oxygen-dependent FAD-linked oxidoreductase family.</text>
</comment>
<proteinExistence type="inferred from homology"/>
<dbReference type="Proteomes" id="UP001165190">
    <property type="component" value="Unassembled WGS sequence"/>
</dbReference>
<gene>
    <name evidence="14" type="ORF">HRI_004322700</name>
</gene>
<feature type="domain" description="FAD-binding PCMH-type" evidence="13">
    <location>
        <begin position="81"/>
        <end position="257"/>
    </location>
</feature>
<evidence type="ECO:0000313" key="14">
    <source>
        <dbReference type="EMBL" id="GMJ06535.1"/>
    </source>
</evidence>
<dbReference type="Gene3D" id="3.30.465.10">
    <property type="match status" value="1"/>
</dbReference>
<dbReference type="PANTHER" id="PTHR32448">
    <property type="entry name" value="OS08G0158400 PROTEIN"/>
    <property type="match status" value="1"/>
</dbReference>
<dbReference type="GO" id="GO:0071949">
    <property type="term" value="F:FAD binding"/>
    <property type="evidence" value="ECO:0007669"/>
    <property type="project" value="InterPro"/>
</dbReference>
<organism evidence="14 15">
    <name type="scientific">Hibiscus trionum</name>
    <name type="common">Flower of an hour</name>
    <dbReference type="NCBI Taxonomy" id="183268"/>
    <lineage>
        <taxon>Eukaryota</taxon>
        <taxon>Viridiplantae</taxon>
        <taxon>Streptophyta</taxon>
        <taxon>Embryophyta</taxon>
        <taxon>Tracheophyta</taxon>
        <taxon>Spermatophyta</taxon>
        <taxon>Magnoliopsida</taxon>
        <taxon>eudicotyledons</taxon>
        <taxon>Gunneridae</taxon>
        <taxon>Pentapetalae</taxon>
        <taxon>rosids</taxon>
        <taxon>malvids</taxon>
        <taxon>Malvales</taxon>
        <taxon>Malvaceae</taxon>
        <taxon>Malvoideae</taxon>
        <taxon>Hibiscus</taxon>
    </lineage>
</organism>
<keyword evidence="4" id="KW-0134">Cell wall</keyword>
<dbReference type="InterPro" id="IPR036318">
    <property type="entry name" value="FAD-bd_PCMH-like_sf"/>
</dbReference>
<dbReference type="FunFam" id="3.30.43.10:FF:000004">
    <property type="entry name" value="Berberine bridge enzyme-like 15"/>
    <property type="match status" value="1"/>
</dbReference>
<evidence type="ECO:0000256" key="11">
    <source>
        <dbReference type="ARBA" id="ARBA00023157"/>
    </source>
</evidence>
<comment type="caution">
    <text evidence="14">The sequence shown here is derived from an EMBL/GenBank/DDBJ whole genome shotgun (WGS) entry which is preliminary data.</text>
</comment>
<evidence type="ECO:0000256" key="3">
    <source>
        <dbReference type="ARBA" id="ARBA00005466"/>
    </source>
</evidence>
<dbReference type="InterPro" id="IPR016169">
    <property type="entry name" value="FAD-bd_PCMH_sub2"/>
</dbReference>
<sequence length="546" mass="61294">MKAIKKTMDQNGLVFPFLLVFLISFPWKITTSALLSEEFLHCLSLRSGNSSIAKSVYTHHNSSYSSVLNSSAQNFRFTTPSTPTPLAIITPEHSSQIQATVYCSKKHGFQVRIRSGGHDFEGLSYTTAYEVPFVVIDLVNLRSVRVDVEEATAWVESGATIGELYYEIARRSRTLAFPAGTGNTVGVGGQFSGGGLGVLFRKYGLASDNVIDARLVDVKGRILDRKSMGEDLFWAIRGGGGGSFGIVLAWNLKLVHVPANVTVFTVTKTLDQNATKLVHRWQRIAHRFPKEIHLSIGVTRAGASFRAVFLGSTNELLPLMEEKFPELGIVKQDCFEMSWAESNLYSTQFPIGAPLETLLNRNRKSILSKLFFKSKSDYVKQPIPEAALEGLCSKFYEEEAESAIMVLVAYGGRMDEISESETPFPHRAGNLYSIMYVVDWEENANSEKFMSWMRRVYDYMTPYVSKFPREVYVNFKDLEIGASKGSYAQARIWGVKYFKNNFDRLVYVKTNVDPENFFRHEQSIPPLPFLLKKGAGRSSLNNHESL</sequence>
<keyword evidence="6" id="KW-0285">Flavoprotein</keyword>